<dbReference type="GO" id="GO:0047372">
    <property type="term" value="F:monoacylglycerol lipase activity"/>
    <property type="evidence" value="ECO:0007669"/>
    <property type="project" value="TreeGrafter"/>
</dbReference>
<feature type="domain" description="AB hydrolase-1" evidence="1">
    <location>
        <begin position="27"/>
        <end position="124"/>
    </location>
</feature>
<sequence length="290" mass="32589">MKMPADRYIQVDGVNTRYWALGKQGSPVLFIHGQGGAIDYWYKNVFAIAQQHQVYALDWVGSGKSDKPQKTYTLDDLSRFIVRFMDAVGLSHASLIAGSVGGILALKIALQFPERVDKLVLIGIGGLGKEVAFPARLTSLPGVGELLNHPSPGAAKFMMQQCVYDPTPYLNDSEFMDLVLRNMSSEILQFQTRTFRTMGNFFEIKSEIWQPIRDRLSEIQSPTLIMWGKQDRAFPVSHAEVAAQGIPDAELQLFDQCGHLPYLEYADEFNRAVLEFLSTQPKRQQPNTSR</sequence>
<dbReference type="EMBL" id="WVIC01000061">
    <property type="protein sequence ID" value="NCJ08628.1"/>
    <property type="molecule type" value="Genomic_DNA"/>
</dbReference>
<dbReference type="GO" id="GO:0016020">
    <property type="term" value="C:membrane"/>
    <property type="evidence" value="ECO:0007669"/>
    <property type="project" value="TreeGrafter"/>
</dbReference>
<dbReference type="GO" id="GO:0046464">
    <property type="term" value="P:acylglycerol catabolic process"/>
    <property type="evidence" value="ECO:0007669"/>
    <property type="project" value="TreeGrafter"/>
</dbReference>
<dbReference type="Gene3D" id="3.40.50.1820">
    <property type="entry name" value="alpha/beta hydrolase"/>
    <property type="match status" value="1"/>
</dbReference>
<evidence type="ECO:0000313" key="3">
    <source>
        <dbReference type="Proteomes" id="UP000607397"/>
    </source>
</evidence>
<proteinExistence type="predicted"/>
<dbReference type="Proteomes" id="UP000607397">
    <property type="component" value="Unassembled WGS sequence"/>
</dbReference>
<accession>A0A8K2A187</accession>
<keyword evidence="3" id="KW-1185">Reference proteome</keyword>
<gene>
    <name evidence="2" type="ORF">GS597_19370</name>
</gene>
<dbReference type="SUPFAM" id="SSF53474">
    <property type="entry name" value="alpha/beta-Hydrolases"/>
    <property type="match status" value="1"/>
</dbReference>
<dbReference type="RefSeq" id="WP_161827100.1">
    <property type="nucleotide sequence ID" value="NZ_WVIC01000061.1"/>
</dbReference>
<dbReference type="Pfam" id="PF00561">
    <property type="entry name" value="Abhydrolase_1"/>
    <property type="match status" value="2"/>
</dbReference>
<feature type="domain" description="AB hydrolase-1" evidence="1">
    <location>
        <begin position="190"/>
        <end position="264"/>
    </location>
</feature>
<evidence type="ECO:0000313" key="2">
    <source>
        <dbReference type="EMBL" id="NCJ08628.1"/>
    </source>
</evidence>
<comment type="caution">
    <text evidence="2">The sequence shown here is derived from an EMBL/GenBank/DDBJ whole genome shotgun (WGS) entry which is preliminary data.</text>
</comment>
<name>A0A8K2A187_9CYAN</name>
<reference evidence="2" key="1">
    <citation type="submission" date="2019-12" db="EMBL/GenBank/DDBJ databases">
        <title>High-Quality draft genome sequences of three cyanobacteria isolated from the limestone walls of the Old Cathedral of Coimbra.</title>
        <authorList>
            <person name="Tiago I."/>
            <person name="Soares F."/>
            <person name="Portugal A."/>
        </authorList>
    </citation>
    <scope>NUCLEOTIDE SEQUENCE [LARGE SCALE GENOMIC DNA]</scope>
    <source>
        <strain evidence="2">C</strain>
    </source>
</reference>
<keyword evidence="2" id="KW-0378">Hydrolase</keyword>
<protein>
    <submittedName>
        <fullName evidence="2">Alpha/beta fold hydrolase</fullName>
    </submittedName>
</protein>
<dbReference type="PANTHER" id="PTHR43798">
    <property type="entry name" value="MONOACYLGLYCEROL LIPASE"/>
    <property type="match status" value="1"/>
</dbReference>
<dbReference type="PRINTS" id="PR00111">
    <property type="entry name" value="ABHYDROLASE"/>
</dbReference>
<dbReference type="AlphaFoldDB" id="A0A8K2A187"/>
<dbReference type="InterPro" id="IPR000073">
    <property type="entry name" value="AB_hydrolase_1"/>
</dbReference>
<dbReference type="PANTHER" id="PTHR43798:SF5">
    <property type="entry name" value="MONOACYLGLYCEROL LIPASE ABHD6"/>
    <property type="match status" value="1"/>
</dbReference>
<evidence type="ECO:0000259" key="1">
    <source>
        <dbReference type="Pfam" id="PF00561"/>
    </source>
</evidence>
<organism evidence="2 3">
    <name type="scientific">Petrachloros mirabilis ULC683</name>
    <dbReference type="NCBI Taxonomy" id="2781853"/>
    <lineage>
        <taxon>Bacteria</taxon>
        <taxon>Bacillati</taxon>
        <taxon>Cyanobacteriota</taxon>
        <taxon>Cyanophyceae</taxon>
        <taxon>Synechococcales</taxon>
        <taxon>Petrachlorosaceae</taxon>
        <taxon>Petrachloros</taxon>
        <taxon>Petrachloros mirabilis</taxon>
    </lineage>
</organism>
<dbReference type="InterPro" id="IPR029058">
    <property type="entry name" value="AB_hydrolase_fold"/>
</dbReference>
<dbReference type="InterPro" id="IPR050266">
    <property type="entry name" value="AB_hydrolase_sf"/>
</dbReference>